<keyword evidence="5" id="KW-1185">Reference proteome</keyword>
<dbReference type="EMBL" id="OZ023720">
    <property type="protein sequence ID" value="CAK9870231.1"/>
    <property type="molecule type" value="Genomic_DNA"/>
</dbReference>
<dbReference type="PANTHER" id="PTHR45631:SF68">
    <property type="entry name" value="REPEAT FAMILY PROTEIN, PUTATIVE, EXPRESSED-RELATED"/>
    <property type="match status" value="1"/>
</dbReference>
<name>A0ABP1B554_9BRYO</name>
<organism evidence="4 5">
    <name type="scientific">Sphagnum jensenii</name>
    <dbReference type="NCBI Taxonomy" id="128206"/>
    <lineage>
        <taxon>Eukaryota</taxon>
        <taxon>Viridiplantae</taxon>
        <taxon>Streptophyta</taxon>
        <taxon>Embryophyta</taxon>
        <taxon>Bryophyta</taxon>
        <taxon>Sphagnophytina</taxon>
        <taxon>Sphagnopsida</taxon>
        <taxon>Sphagnales</taxon>
        <taxon>Sphagnaceae</taxon>
        <taxon>Sphagnum</taxon>
    </lineage>
</organism>
<feature type="chain" id="PRO_5046183904" description="Malectin-like domain-containing protein" evidence="2">
    <location>
        <begin position="25"/>
        <end position="395"/>
    </location>
</feature>
<reference evidence="4" key="1">
    <citation type="submission" date="2024-03" db="EMBL/GenBank/DDBJ databases">
        <authorList>
            <consortium name="ELIXIR-Norway"/>
            <consortium name="Elixir Norway"/>
        </authorList>
    </citation>
    <scope>NUCLEOTIDE SEQUENCE</scope>
</reference>
<feature type="signal peptide" evidence="2">
    <location>
        <begin position="1"/>
        <end position="24"/>
    </location>
</feature>
<accession>A0ABP1B554</accession>
<dbReference type="InterPro" id="IPR024788">
    <property type="entry name" value="Malectin-like_Carb-bd_dom"/>
</dbReference>
<dbReference type="Pfam" id="PF12819">
    <property type="entry name" value="Malectin_like"/>
    <property type="match status" value="1"/>
</dbReference>
<feature type="domain" description="Malectin-like" evidence="3">
    <location>
        <begin position="32"/>
        <end position="374"/>
    </location>
</feature>
<keyword evidence="2" id="KW-0732">Signal</keyword>
<evidence type="ECO:0000313" key="4">
    <source>
        <dbReference type="EMBL" id="CAK9870231.1"/>
    </source>
</evidence>
<dbReference type="PANTHER" id="PTHR45631">
    <property type="entry name" value="OS07G0107800 PROTEIN-RELATED"/>
    <property type="match status" value="1"/>
</dbReference>
<dbReference type="Gene3D" id="2.60.120.430">
    <property type="entry name" value="Galactose-binding lectin"/>
    <property type="match status" value="2"/>
</dbReference>
<evidence type="ECO:0000313" key="5">
    <source>
        <dbReference type="Proteomes" id="UP001497522"/>
    </source>
</evidence>
<protein>
    <recommendedName>
        <fullName evidence="3">Malectin-like domain-containing protein</fullName>
    </recommendedName>
</protein>
<evidence type="ECO:0000256" key="1">
    <source>
        <dbReference type="ARBA" id="ARBA00004167"/>
    </source>
</evidence>
<evidence type="ECO:0000259" key="3">
    <source>
        <dbReference type="Pfam" id="PF12819"/>
    </source>
</evidence>
<comment type="subcellular location">
    <subcellularLocation>
        <location evidence="1">Membrane</location>
        <topology evidence="1">Single-pass membrane protein</topology>
    </subcellularLocation>
</comment>
<dbReference type="Proteomes" id="UP001497522">
    <property type="component" value="Chromosome 19"/>
</dbReference>
<evidence type="ECO:0000256" key="2">
    <source>
        <dbReference type="SAM" id="SignalP"/>
    </source>
</evidence>
<proteinExistence type="predicted"/>
<gene>
    <name evidence="4" type="ORF">CSSPJE1EN2_LOCUS12968</name>
</gene>
<sequence length="395" mass="43595">MLTLLIAVLEALVCTLSSAPGVWAQIQGSVFVDCGSMASYNDSITNISWVPDAPEYITTGVNGSVPSAPSIYPNFSEFTTVRYFPDTRAKNCYGFPVMPNSTYLVRGTFFYGNYDGRTTLPSFQMAIDGTIVANVTFDDAAIFVYHEFVVASVSNVTFLCLLRDSSNSVPFISAISFSSLPADFFNSTVYGFLFGTQRIYFETKYRLNFDGDGLVRHPDDEFDRYWFPIQRSNSTFIQSTSPLQSLVASKRVGNEGSIWGYPPATVMDTALTSSGNITITFPDDYNYEYILSFYYAELNSTANASSRIFYIEVQGSGGDTLLNPYSDSSNAVFTADIENYWSIAYSPGADIVLYPNQPVSSPLGPIANALETWEMSANPMATMTNNEDGELLIWL</sequence>